<accession>A0A6G5A584</accession>
<dbReference type="EMBL" id="GIKN01003889">
    <property type="protein sequence ID" value="NIE46162.1"/>
    <property type="molecule type" value="Transcribed_RNA"/>
</dbReference>
<dbReference type="CDD" id="cd00109">
    <property type="entry name" value="Kunitz-type"/>
    <property type="match status" value="1"/>
</dbReference>
<name>A0A6G5A584_RHIMP</name>
<evidence type="ECO:0000313" key="9">
    <source>
        <dbReference type="EMBL" id="NIE46162.1"/>
    </source>
</evidence>
<evidence type="ECO:0000256" key="2">
    <source>
        <dbReference type="ARBA" id="ARBA00022525"/>
    </source>
</evidence>
<feature type="domain" description="BPTI/Kunitz inhibitor" evidence="8">
    <location>
        <begin position="46"/>
        <end position="97"/>
    </location>
</feature>
<reference evidence="9" key="1">
    <citation type="submission" date="2020-03" db="EMBL/GenBank/DDBJ databases">
        <title>A transcriptome and proteome of the tick Rhipicephalus microplus shaped by the genetic composition of its hosts and developmental stage.</title>
        <authorList>
            <person name="Garcia G.R."/>
            <person name="Ribeiro J.M.C."/>
            <person name="Maruyama S.R."/>
            <person name="Gardinasse L.G."/>
            <person name="Nelson K."/>
            <person name="Ferreira B.R."/>
            <person name="Andrade T.G."/>
            <person name="Santos I.K.F.M."/>
        </authorList>
    </citation>
    <scope>NUCLEOTIDE SEQUENCE</scope>
    <source>
        <strain evidence="9">NSGR</strain>
        <tissue evidence="9">Salivary glands</tissue>
    </source>
</reference>
<dbReference type="Pfam" id="PF00014">
    <property type="entry name" value="Kunitz_BPTI"/>
    <property type="match status" value="1"/>
</dbReference>
<evidence type="ECO:0000256" key="6">
    <source>
        <dbReference type="ARBA" id="ARBA00023157"/>
    </source>
</evidence>
<dbReference type="AlphaFoldDB" id="A0A6G5A584"/>
<dbReference type="GO" id="GO:0005615">
    <property type="term" value="C:extracellular space"/>
    <property type="evidence" value="ECO:0007669"/>
    <property type="project" value="TreeGrafter"/>
</dbReference>
<dbReference type="FunFam" id="4.10.410.10:FF:000020">
    <property type="entry name" value="Collagen, type VI, alpha 3"/>
    <property type="match status" value="1"/>
</dbReference>
<keyword evidence="4" id="KW-0677">Repeat</keyword>
<feature type="signal peptide" evidence="7">
    <location>
        <begin position="1"/>
        <end position="21"/>
    </location>
</feature>
<protein>
    <submittedName>
        <fullName evidence="9">Putative bovine pancreatic trypsin inhibitor</fullName>
    </submittedName>
</protein>
<dbReference type="InterPro" id="IPR036880">
    <property type="entry name" value="Kunitz_BPTI_sf"/>
</dbReference>
<dbReference type="PANTHER" id="PTHR10083:SF374">
    <property type="entry name" value="BPTI_KUNITZ INHIBITOR DOMAIN-CONTAINING PROTEIN"/>
    <property type="match status" value="1"/>
</dbReference>
<keyword evidence="7" id="KW-0732">Signal</keyword>
<keyword evidence="5" id="KW-0722">Serine protease inhibitor</keyword>
<dbReference type="PROSITE" id="PS50279">
    <property type="entry name" value="BPTI_KUNITZ_2"/>
    <property type="match status" value="1"/>
</dbReference>
<dbReference type="SMART" id="SM00131">
    <property type="entry name" value="KU"/>
    <property type="match status" value="1"/>
</dbReference>
<evidence type="ECO:0000256" key="1">
    <source>
        <dbReference type="ARBA" id="ARBA00004613"/>
    </source>
</evidence>
<dbReference type="SUPFAM" id="SSF57362">
    <property type="entry name" value="BPTI-like"/>
    <property type="match status" value="1"/>
</dbReference>
<dbReference type="InterPro" id="IPR050098">
    <property type="entry name" value="TFPI/VKTCI-like"/>
</dbReference>
<evidence type="ECO:0000256" key="4">
    <source>
        <dbReference type="ARBA" id="ARBA00022737"/>
    </source>
</evidence>
<sequence>MYSVRHLFLVALLVCLALTEAAKAKKDKRDEDEQDNPTDQMVKNECWLKPNPRRCKDYVPRWFYDTTYLLCKPYLYGGCGGRKVNAFRTYDECMKRCTFEVPEVGGRSGGQAGPQARFKRE</sequence>
<evidence type="ECO:0000256" key="3">
    <source>
        <dbReference type="ARBA" id="ARBA00022690"/>
    </source>
</evidence>
<evidence type="ECO:0000256" key="5">
    <source>
        <dbReference type="ARBA" id="ARBA00022900"/>
    </source>
</evidence>
<keyword evidence="3" id="KW-0646">Protease inhibitor</keyword>
<evidence type="ECO:0000259" key="8">
    <source>
        <dbReference type="PROSITE" id="PS50279"/>
    </source>
</evidence>
<feature type="chain" id="PRO_5026226432" evidence="7">
    <location>
        <begin position="22"/>
        <end position="121"/>
    </location>
</feature>
<dbReference type="GO" id="GO:0004867">
    <property type="term" value="F:serine-type endopeptidase inhibitor activity"/>
    <property type="evidence" value="ECO:0007669"/>
    <property type="project" value="UniProtKB-KW"/>
</dbReference>
<evidence type="ECO:0000256" key="7">
    <source>
        <dbReference type="SAM" id="SignalP"/>
    </source>
</evidence>
<keyword evidence="6" id="KW-1015">Disulfide bond</keyword>
<dbReference type="PANTHER" id="PTHR10083">
    <property type="entry name" value="KUNITZ-TYPE PROTEASE INHIBITOR-RELATED"/>
    <property type="match status" value="1"/>
</dbReference>
<dbReference type="InterPro" id="IPR002223">
    <property type="entry name" value="Kunitz_BPTI"/>
</dbReference>
<comment type="subcellular location">
    <subcellularLocation>
        <location evidence="1">Secreted</location>
    </subcellularLocation>
</comment>
<keyword evidence="2" id="KW-0964">Secreted</keyword>
<organism evidence="9">
    <name type="scientific">Rhipicephalus microplus</name>
    <name type="common">Cattle tick</name>
    <name type="synonym">Boophilus microplus</name>
    <dbReference type="NCBI Taxonomy" id="6941"/>
    <lineage>
        <taxon>Eukaryota</taxon>
        <taxon>Metazoa</taxon>
        <taxon>Ecdysozoa</taxon>
        <taxon>Arthropoda</taxon>
        <taxon>Chelicerata</taxon>
        <taxon>Arachnida</taxon>
        <taxon>Acari</taxon>
        <taxon>Parasitiformes</taxon>
        <taxon>Ixodida</taxon>
        <taxon>Ixodoidea</taxon>
        <taxon>Ixodidae</taxon>
        <taxon>Rhipicephalinae</taxon>
        <taxon>Rhipicephalus</taxon>
        <taxon>Boophilus</taxon>
    </lineage>
</organism>
<proteinExistence type="predicted"/>
<dbReference type="Gene3D" id="4.10.410.10">
    <property type="entry name" value="Pancreatic trypsin inhibitor Kunitz domain"/>
    <property type="match status" value="1"/>
</dbReference>